<dbReference type="EMBL" id="BROQ01000003">
    <property type="protein sequence ID" value="GKZ16941.1"/>
    <property type="molecule type" value="Genomic_DNA"/>
</dbReference>
<feature type="transmembrane region" description="Helical" evidence="2">
    <location>
        <begin position="80"/>
        <end position="102"/>
    </location>
</feature>
<accession>A0A9W6DIV9</accession>
<dbReference type="Proteomes" id="UP001143548">
    <property type="component" value="Unassembled WGS sequence"/>
</dbReference>
<evidence type="ECO:0000313" key="4">
    <source>
        <dbReference type="Proteomes" id="UP001143548"/>
    </source>
</evidence>
<comment type="caution">
    <text evidence="3">The sequence shown here is derived from an EMBL/GenBank/DDBJ whole genome shotgun (WGS) entry which is preliminary data.</text>
</comment>
<feature type="transmembrane region" description="Helical" evidence="2">
    <location>
        <begin position="123"/>
        <end position="140"/>
    </location>
</feature>
<evidence type="ECO:0000256" key="1">
    <source>
        <dbReference type="SAM" id="MobiDB-lite"/>
    </source>
</evidence>
<reference evidence="3" key="1">
    <citation type="submission" date="2022-07" db="EMBL/GenBank/DDBJ databases">
        <title>Taxonomy of Aspergillus series Nigri: significant species reduction supported by multi-species coalescent approaches.</title>
        <authorList>
            <person name="Bian C."/>
            <person name="Kusuya Y."/>
            <person name="Sklenar F."/>
            <person name="D'hooge E."/>
            <person name="Yaguchi T."/>
            <person name="Takahashi H."/>
            <person name="Hubka V."/>
        </authorList>
    </citation>
    <scope>NUCLEOTIDE SEQUENCE</scope>
    <source>
        <strain evidence="3">CBS 733.88</strain>
    </source>
</reference>
<proteinExistence type="predicted"/>
<keyword evidence="2" id="KW-1133">Transmembrane helix</keyword>
<sequence length="304" mass="34147">MPLLILETLGNCPNQANKDKKSKTRSITTRNLRQTITTLYRKGGLDFLLNGLNYACLYATLHIMLTNLLSWPLFFPHPPVAHLIASVVLAEYHFFWTAGSVLPPAEQIRYMPLDHDRDRVTTLYFPTLVYAIAETIMIYLPGSLLDEQQQQQHQQYQAVTSSSVLSDITALVRHDILVAGLMLVAQVLLLLPTYIVLVVIQGSLIPGACETLIFLPEEQQDEKDDSDNDDMKKEGGEEEEEEYPKQQGKLIKDIFGLPGPSDPLDVIEMISVRQLLYCLELHGKMCLCLVGVAVMVESVDYLVS</sequence>
<feature type="compositionally biased region" description="Acidic residues" evidence="1">
    <location>
        <begin position="218"/>
        <end position="228"/>
    </location>
</feature>
<name>A0A9W6DIV9_9EURO</name>
<evidence type="ECO:0000256" key="2">
    <source>
        <dbReference type="SAM" id="Phobius"/>
    </source>
</evidence>
<gene>
    <name evidence="3" type="ORF">AbraCBS73388_005927</name>
</gene>
<keyword evidence="2" id="KW-0472">Membrane</keyword>
<evidence type="ECO:0000313" key="3">
    <source>
        <dbReference type="EMBL" id="GKZ16941.1"/>
    </source>
</evidence>
<dbReference type="AlphaFoldDB" id="A0A9W6DIV9"/>
<organism evidence="3 4">
    <name type="scientific">Aspergillus brasiliensis</name>
    <dbReference type="NCBI Taxonomy" id="319629"/>
    <lineage>
        <taxon>Eukaryota</taxon>
        <taxon>Fungi</taxon>
        <taxon>Dikarya</taxon>
        <taxon>Ascomycota</taxon>
        <taxon>Pezizomycotina</taxon>
        <taxon>Eurotiomycetes</taxon>
        <taxon>Eurotiomycetidae</taxon>
        <taxon>Eurotiales</taxon>
        <taxon>Aspergillaceae</taxon>
        <taxon>Aspergillus</taxon>
        <taxon>Aspergillus subgen. Circumdati</taxon>
    </lineage>
</organism>
<feature type="transmembrane region" description="Helical" evidence="2">
    <location>
        <begin position="176"/>
        <end position="200"/>
    </location>
</feature>
<feature type="transmembrane region" description="Helical" evidence="2">
    <location>
        <begin position="51"/>
        <end position="74"/>
    </location>
</feature>
<protein>
    <submittedName>
        <fullName evidence="3">Uncharacterized protein</fullName>
    </submittedName>
</protein>
<keyword evidence="2" id="KW-0812">Transmembrane</keyword>
<feature type="region of interest" description="Disordered" evidence="1">
    <location>
        <begin position="216"/>
        <end position="246"/>
    </location>
</feature>